<comment type="caution">
    <text evidence="12">The sequence shown here is derived from an EMBL/GenBank/DDBJ whole genome shotgun (WGS) entry which is preliminary data.</text>
</comment>
<dbReference type="InterPro" id="IPR003593">
    <property type="entry name" value="AAA+_ATPase"/>
</dbReference>
<dbReference type="SMART" id="SM00382">
    <property type="entry name" value="AAA"/>
    <property type="match status" value="1"/>
</dbReference>
<evidence type="ECO:0000256" key="1">
    <source>
        <dbReference type="ARBA" id="ARBA00004413"/>
    </source>
</evidence>
<evidence type="ECO:0000256" key="3">
    <source>
        <dbReference type="ARBA" id="ARBA00022475"/>
    </source>
</evidence>
<protein>
    <recommendedName>
        <fullName evidence="11">ABC transporter domain-containing protein</fullName>
    </recommendedName>
</protein>
<dbReference type="RefSeq" id="WP_290706060.1">
    <property type="nucleotide sequence ID" value="NZ_BAAAVS010000060.1"/>
</dbReference>
<dbReference type="InterPro" id="IPR027417">
    <property type="entry name" value="P-loop_NTPase"/>
</dbReference>
<dbReference type="PANTHER" id="PTHR42711">
    <property type="entry name" value="ABC TRANSPORTER ATP-BINDING PROTEIN"/>
    <property type="match status" value="1"/>
</dbReference>
<dbReference type="InterPro" id="IPR017871">
    <property type="entry name" value="ABC_transporter-like_CS"/>
</dbReference>
<evidence type="ECO:0000313" key="13">
    <source>
        <dbReference type="Proteomes" id="UP001501035"/>
    </source>
</evidence>
<evidence type="ECO:0000256" key="6">
    <source>
        <dbReference type="ARBA" id="ARBA00022967"/>
    </source>
</evidence>
<organism evidence="12 13">
    <name type="scientific">Gordonia defluvii</name>
    <dbReference type="NCBI Taxonomy" id="283718"/>
    <lineage>
        <taxon>Bacteria</taxon>
        <taxon>Bacillati</taxon>
        <taxon>Actinomycetota</taxon>
        <taxon>Actinomycetes</taxon>
        <taxon>Mycobacteriales</taxon>
        <taxon>Gordoniaceae</taxon>
        <taxon>Gordonia</taxon>
    </lineage>
</organism>
<dbReference type="Proteomes" id="UP001501035">
    <property type="component" value="Unassembled WGS sequence"/>
</dbReference>
<comment type="similarity">
    <text evidence="9">Belongs to the ABC transporter superfamily. Drug exporter-1 (DrugE1) (TC 3.A.1.105) family.</text>
</comment>
<evidence type="ECO:0000256" key="7">
    <source>
        <dbReference type="ARBA" id="ARBA00023136"/>
    </source>
</evidence>
<name>A0ABP6LKE3_9ACTN</name>
<keyword evidence="5" id="KW-0067">ATP-binding</keyword>
<evidence type="ECO:0000256" key="2">
    <source>
        <dbReference type="ARBA" id="ARBA00022448"/>
    </source>
</evidence>
<evidence type="ECO:0000256" key="5">
    <source>
        <dbReference type="ARBA" id="ARBA00022840"/>
    </source>
</evidence>
<sequence length="419" mass="43884">MPALEPPTNVTPTRPAVTLSASSGPAVTPTRPAVVRSTHRAERAKPDVEPNVIAVAEVFDAYYGAESSQRMSESEVADEPAVVGVDELAPVRATASREARARMPLDGPAIEVIGVRKTFGDAVAVDDVSLVAQAGTVLALLGPNGAGKTTTVNMLTTLLRPDGGVVRVAGHDVVAEAAQVRRSIALTGQFAALDEALSGRANLVLFGRLHGLAKAAAGARADELLAEFDLIDAGDRKVSKYSGGMRRRIDIACGLVVEPAVFFLDEPTTGLDPRSRQEVWALIERLRDRGVTILLTTQYLEEADLLSDYIVMIDHGRVVASGTAEQLKAATGGAVCEVTPARASDLSRLAEAVADLLPAGGVALGETSISVPAESGAEVLVEVVRRTTAADISLADISMRSPSLDDVFLKLTEQGRTDN</sequence>
<dbReference type="SUPFAM" id="SSF52540">
    <property type="entry name" value="P-loop containing nucleoside triphosphate hydrolases"/>
    <property type="match status" value="1"/>
</dbReference>
<reference evidence="13" key="1">
    <citation type="journal article" date="2019" name="Int. J. Syst. Evol. Microbiol.">
        <title>The Global Catalogue of Microorganisms (GCM) 10K type strain sequencing project: providing services to taxonomists for standard genome sequencing and annotation.</title>
        <authorList>
            <consortium name="The Broad Institute Genomics Platform"/>
            <consortium name="The Broad Institute Genome Sequencing Center for Infectious Disease"/>
            <person name="Wu L."/>
            <person name="Ma J."/>
        </authorList>
    </citation>
    <scope>NUCLEOTIDE SEQUENCE [LARGE SCALE GENOMIC DNA]</scope>
    <source>
        <strain evidence="13">JCM 14234</strain>
    </source>
</reference>
<gene>
    <name evidence="12" type="ORF">GCM10010528_29840</name>
</gene>
<feature type="region of interest" description="Disordered" evidence="10">
    <location>
        <begin position="1"/>
        <end position="46"/>
    </location>
</feature>
<keyword evidence="3" id="KW-1003">Cell membrane</keyword>
<dbReference type="EMBL" id="BAAAVS010000060">
    <property type="protein sequence ID" value="GAA3048735.1"/>
    <property type="molecule type" value="Genomic_DNA"/>
</dbReference>
<evidence type="ECO:0000259" key="11">
    <source>
        <dbReference type="PROSITE" id="PS50893"/>
    </source>
</evidence>
<dbReference type="PROSITE" id="PS50893">
    <property type="entry name" value="ABC_TRANSPORTER_2"/>
    <property type="match status" value="1"/>
</dbReference>
<accession>A0ABP6LKE3</accession>
<proteinExistence type="inferred from homology"/>
<keyword evidence="6" id="KW-1278">Translocase</keyword>
<dbReference type="PANTHER" id="PTHR42711:SF19">
    <property type="entry name" value="DOXORUBICIN RESISTANCE ATP-BINDING PROTEIN DRRA"/>
    <property type="match status" value="1"/>
</dbReference>
<dbReference type="Gene3D" id="3.40.50.300">
    <property type="entry name" value="P-loop containing nucleotide triphosphate hydrolases"/>
    <property type="match status" value="1"/>
</dbReference>
<dbReference type="InterPro" id="IPR003439">
    <property type="entry name" value="ABC_transporter-like_ATP-bd"/>
</dbReference>
<evidence type="ECO:0000256" key="9">
    <source>
        <dbReference type="ARBA" id="ARBA00049985"/>
    </source>
</evidence>
<keyword evidence="2" id="KW-0813">Transport</keyword>
<dbReference type="PROSITE" id="PS00211">
    <property type="entry name" value="ABC_TRANSPORTER_1"/>
    <property type="match status" value="1"/>
</dbReference>
<dbReference type="Pfam" id="PF00005">
    <property type="entry name" value="ABC_tran"/>
    <property type="match status" value="1"/>
</dbReference>
<evidence type="ECO:0000313" key="12">
    <source>
        <dbReference type="EMBL" id="GAA3048735.1"/>
    </source>
</evidence>
<keyword evidence="13" id="KW-1185">Reference proteome</keyword>
<evidence type="ECO:0000256" key="8">
    <source>
        <dbReference type="ARBA" id="ARBA00023251"/>
    </source>
</evidence>
<dbReference type="InterPro" id="IPR005894">
    <property type="entry name" value="DrrA"/>
</dbReference>
<keyword evidence="7" id="KW-0472">Membrane</keyword>
<keyword evidence="8" id="KW-0046">Antibiotic resistance</keyword>
<dbReference type="NCBIfam" id="TIGR01188">
    <property type="entry name" value="drrA"/>
    <property type="match status" value="1"/>
</dbReference>
<evidence type="ECO:0000256" key="10">
    <source>
        <dbReference type="SAM" id="MobiDB-lite"/>
    </source>
</evidence>
<keyword evidence="4" id="KW-0547">Nucleotide-binding</keyword>
<dbReference type="InterPro" id="IPR050763">
    <property type="entry name" value="ABC_transporter_ATP-binding"/>
</dbReference>
<comment type="subcellular location">
    <subcellularLocation>
        <location evidence="1">Cell membrane</location>
        <topology evidence="1">Peripheral membrane protein</topology>
        <orientation evidence="1">Cytoplasmic side</orientation>
    </subcellularLocation>
</comment>
<evidence type="ECO:0000256" key="4">
    <source>
        <dbReference type="ARBA" id="ARBA00022741"/>
    </source>
</evidence>
<feature type="domain" description="ABC transporter" evidence="11">
    <location>
        <begin position="110"/>
        <end position="340"/>
    </location>
</feature>